<sequence>MRISYNHHELHLGQEPKKKNSYSVRINYSFEPSPFSSSTAISILFFINLSAELTLSLEPMTTTTAVTLGGGSAINVELENVARFAIDEHNNRENGTVVFVRVDQAAEPLVVGRLHHLTVEAIDAGEKKLYEAKVWVKPWSNFKQLQEFKHAGDAHASPSSTTSDLVVNKVVQPLPGTGRSSYAKKRRAKRMGSDYYSFARWKTKGNYRCIEITPKIRGSNPLVLHQLKEIAHANAEVVEDYVRIELVLMVKRGEEEAKLKVEVHHKRQGIFHLSCMEPPL</sequence>
<dbReference type="OrthoDB" id="974024at2759"/>
<dbReference type="PANTHER" id="PTHR11413">
    <property type="entry name" value="CYSTATIN FAMILY MEMBER"/>
    <property type="match status" value="1"/>
</dbReference>
<accession>A0A7J9HRD2</accession>
<reference evidence="5 6" key="1">
    <citation type="journal article" date="2019" name="Genome Biol. Evol.">
        <title>Insights into the evolution of the New World diploid cottons (Gossypium, subgenus Houzingenia) based on genome sequencing.</title>
        <authorList>
            <person name="Grover C.E."/>
            <person name="Arick M.A. 2nd"/>
            <person name="Thrash A."/>
            <person name="Conover J.L."/>
            <person name="Sanders W.S."/>
            <person name="Peterson D.G."/>
            <person name="Frelichowski J.E."/>
            <person name="Scheffler J.A."/>
            <person name="Scheffler B.E."/>
            <person name="Wendel J.F."/>
        </authorList>
    </citation>
    <scope>NUCLEOTIDE SEQUENCE [LARGE SCALE GENOMIC DNA]</scope>
    <source>
        <strain evidence="5">0</strain>
        <tissue evidence="5">Leaf</tissue>
    </source>
</reference>
<dbReference type="PANTHER" id="PTHR11413:SF103">
    <property type="entry name" value="CYSTEINE PROTEINASE INHIBITOR 12"/>
    <property type="match status" value="1"/>
</dbReference>
<dbReference type="EMBL" id="JABFAD010000010">
    <property type="protein sequence ID" value="MBA0811445.1"/>
    <property type="molecule type" value="Genomic_DNA"/>
</dbReference>
<comment type="caution">
    <text evidence="5">The sequence shown here is derived from an EMBL/GenBank/DDBJ whole genome shotgun (WGS) entry which is preliminary data.</text>
</comment>
<dbReference type="SMART" id="SM00043">
    <property type="entry name" value="CY"/>
    <property type="match status" value="1"/>
</dbReference>
<gene>
    <name evidence="5" type="ORF">Gohar_003342</name>
</gene>
<dbReference type="CDD" id="cd00042">
    <property type="entry name" value="CY"/>
    <property type="match status" value="1"/>
</dbReference>
<organism evidence="5 6">
    <name type="scientific">Gossypium harknessii</name>
    <dbReference type="NCBI Taxonomy" id="34285"/>
    <lineage>
        <taxon>Eukaryota</taxon>
        <taxon>Viridiplantae</taxon>
        <taxon>Streptophyta</taxon>
        <taxon>Embryophyta</taxon>
        <taxon>Tracheophyta</taxon>
        <taxon>Spermatophyta</taxon>
        <taxon>Magnoliopsida</taxon>
        <taxon>eudicotyledons</taxon>
        <taxon>Gunneridae</taxon>
        <taxon>Pentapetalae</taxon>
        <taxon>rosids</taxon>
        <taxon>malvids</taxon>
        <taxon>Malvales</taxon>
        <taxon>Malvaceae</taxon>
        <taxon>Malvoideae</taxon>
        <taxon>Gossypium</taxon>
    </lineage>
</organism>
<dbReference type="SUPFAM" id="SSF54403">
    <property type="entry name" value="Cystatin/monellin"/>
    <property type="match status" value="1"/>
</dbReference>
<dbReference type="InterPro" id="IPR046350">
    <property type="entry name" value="Cystatin_sf"/>
</dbReference>
<evidence type="ECO:0000313" key="6">
    <source>
        <dbReference type="Proteomes" id="UP000593560"/>
    </source>
</evidence>
<evidence type="ECO:0000313" key="5">
    <source>
        <dbReference type="EMBL" id="MBA0811445.1"/>
    </source>
</evidence>
<evidence type="ECO:0000256" key="1">
    <source>
        <dbReference type="ARBA" id="ARBA00022690"/>
    </source>
</evidence>
<comment type="similarity">
    <text evidence="3">Belongs to the cystatin family. Phytocystatin subfamily.</text>
</comment>
<evidence type="ECO:0000256" key="3">
    <source>
        <dbReference type="RuleBase" id="RU362130"/>
    </source>
</evidence>
<keyword evidence="6" id="KW-1185">Reference proteome</keyword>
<evidence type="ECO:0000256" key="2">
    <source>
        <dbReference type="ARBA" id="ARBA00022704"/>
    </source>
</evidence>
<dbReference type="AlphaFoldDB" id="A0A7J9HRD2"/>
<dbReference type="InterPro" id="IPR027214">
    <property type="entry name" value="Cystatin"/>
</dbReference>
<dbReference type="Gene3D" id="3.10.450.10">
    <property type="match status" value="1"/>
</dbReference>
<dbReference type="Pfam" id="PF16845">
    <property type="entry name" value="SQAPI"/>
    <property type="match status" value="1"/>
</dbReference>
<name>A0A7J9HRD2_9ROSI</name>
<dbReference type="Proteomes" id="UP000593560">
    <property type="component" value="Unassembled WGS sequence"/>
</dbReference>
<dbReference type="InterPro" id="IPR000010">
    <property type="entry name" value="Cystatin_dom"/>
</dbReference>
<feature type="domain" description="Cystatin" evidence="4">
    <location>
        <begin position="67"/>
        <end position="151"/>
    </location>
</feature>
<protein>
    <recommendedName>
        <fullName evidence="3">Cysteine proteinase inhibitor</fullName>
    </recommendedName>
</protein>
<proteinExistence type="inferred from homology"/>
<keyword evidence="2 3" id="KW-0789">Thiol protease inhibitor</keyword>
<evidence type="ECO:0000259" key="4">
    <source>
        <dbReference type="SMART" id="SM00043"/>
    </source>
</evidence>
<keyword evidence="1 3" id="KW-0646">Protease inhibitor</keyword>
<dbReference type="GO" id="GO:0004869">
    <property type="term" value="F:cysteine-type endopeptidase inhibitor activity"/>
    <property type="evidence" value="ECO:0007669"/>
    <property type="project" value="UniProtKB-KW"/>
</dbReference>